<protein>
    <submittedName>
        <fullName evidence="1">Uncharacterized protein</fullName>
    </submittedName>
</protein>
<proteinExistence type="predicted"/>
<dbReference type="Proteomes" id="UP001153332">
    <property type="component" value="Unassembled WGS sequence"/>
</dbReference>
<dbReference type="EMBL" id="JAPUUL010000173">
    <property type="protein sequence ID" value="KAJ8132146.1"/>
    <property type="molecule type" value="Genomic_DNA"/>
</dbReference>
<evidence type="ECO:0000313" key="1">
    <source>
        <dbReference type="EMBL" id="KAJ8132146.1"/>
    </source>
</evidence>
<evidence type="ECO:0000313" key="2">
    <source>
        <dbReference type="Proteomes" id="UP001153332"/>
    </source>
</evidence>
<reference evidence="1" key="1">
    <citation type="submission" date="2022-12" db="EMBL/GenBank/DDBJ databases">
        <title>Genome Sequence of Lasiodiplodia mahajangana.</title>
        <authorList>
            <person name="Buettner E."/>
        </authorList>
    </citation>
    <scope>NUCLEOTIDE SEQUENCE</scope>
    <source>
        <strain evidence="1">VT137</strain>
    </source>
</reference>
<accession>A0ACC2JXG7</accession>
<gene>
    <name evidence="1" type="ORF">O1611_g1481</name>
</gene>
<organism evidence="1 2">
    <name type="scientific">Lasiodiplodia mahajangana</name>
    <dbReference type="NCBI Taxonomy" id="1108764"/>
    <lineage>
        <taxon>Eukaryota</taxon>
        <taxon>Fungi</taxon>
        <taxon>Dikarya</taxon>
        <taxon>Ascomycota</taxon>
        <taxon>Pezizomycotina</taxon>
        <taxon>Dothideomycetes</taxon>
        <taxon>Dothideomycetes incertae sedis</taxon>
        <taxon>Botryosphaeriales</taxon>
        <taxon>Botryosphaeriaceae</taxon>
        <taxon>Lasiodiplodia</taxon>
    </lineage>
</organism>
<comment type="caution">
    <text evidence="1">The sequence shown here is derived from an EMBL/GenBank/DDBJ whole genome shotgun (WGS) entry which is preliminary data.</text>
</comment>
<name>A0ACC2JXG7_9PEZI</name>
<keyword evidence="2" id="KW-1185">Reference proteome</keyword>
<sequence>MDPINNYCSRWYHQSQVKNDILFIDGGIATYSERKPFDNPEANNDGLNYTGPVTVGTNNYVIAVDLSVSWDWKTNISERSFEKTSALGTSNTIPVVQSGALFQGNADDPQIYLYGGVAPGINTSFVDWVGPITSQYALWGFNTETFGWTQYDVSLTAPERPSWGFWAEIPDRNQAFYMNGMESNLSSIATRGANISDMNLEGMVVLDLQHHMATNRSTDIITSGNPRTRGGMVYIADIGSSGILVSLGGATGNGDSLQTVLMNTLYIYDVSSTLSPDSSTSNNGWWTQTSDGEAPEPRVDFCTIVVSAPDKSSFNIYLYGGWDPTKQREYDDIWVLSIPSFTWTRYMGVAILDLSNIAWGSIFDRNKPAYQVNPLISNIIGGGPDGGATMLRPESGWSSTHVAQLFTGTIDQTAPFTPPSTNGSNGTTGTTDGKKAGGANVGAIAGGTVGGVVFLLLLALGLWWLMRKLKGPTQEQQQQQQEQQQEERQKSPTMSELATPRAILVEAEGDSAYEVYGSTQRSPVELENEQDWSFSGGH</sequence>